<sequence>MTSRRRDVSPIFHLLMKDGSSRFLHPFNRPEDVFLLETVEVEGFLGNEPDVSALTAFRNHLYGLVDDGVKEWVQENRFVVRFLLSALVFLVSYFVLAFAIRDPLPVVDEAVVAFGLSVATFVFLLRRELRSFEVLERKARLRKKVDGIRFQEHPFLRKVESALWRLEEEGPDALEEASLLLRDRSDTEDRLLSDLNAFLRGRFASFSWKLVRRSLRSYLAGGGGLSRRVRKVLQSKDGPFFLLHVAIEEPGGVRGGVNGR</sequence>
<dbReference type="KEGG" id="stq:Spith_0975"/>
<reference evidence="2 3" key="1">
    <citation type="submission" date="2011-06" db="EMBL/GenBank/DDBJ databases">
        <title>The complete genome of Spirochaeta thermophila DSM 6578.</title>
        <authorList>
            <consortium name="US DOE Joint Genome Institute (JGI-PGF)"/>
            <person name="Lucas S."/>
            <person name="Lapidus A."/>
            <person name="Bruce D."/>
            <person name="Goodwin L."/>
            <person name="Pitluck S."/>
            <person name="Peters L."/>
            <person name="Kyrpides N."/>
            <person name="Mavromatis K."/>
            <person name="Ivanova N."/>
            <person name="Mikailova N."/>
            <person name="Pagani I."/>
            <person name="Chertkov O."/>
            <person name="Detter J.C."/>
            <person name="Tapia R."/>
            <person name="Han C."/>
            <person name="Land M."/>
            <person name="Hauser L."/>
            <person name="Markowitz V."/>
            <person name="Cheng J.-F."/>
            <person name="Hugenholtz P."/>
            <person name="Woyke T."/>
            <person name="Wu D."/>
            <person name="Spring S."/>
            <person name="Merkhoffer B."/>
            <person name="Schneider S."/>
            <person name="Klenk H.-P."/>
            <person name="Eisen J.A."/>
        </authorList>
    </citation>
    <scope>NUCLEOTIDE SEQUENCE [LARGE SCALE GENOMIC DNA]</scope>
    <source>
        <strain evidence="3">ATCC 700085 / DSM 6578 / Z-1203</strain>
    </source>
</reference>
<evidence type="ECO:0000313" key="2">
    <source>
        <dbReference type="EMBL" id="AEJ61248.1"/>
    </source>
</evidence>
<accession>G0GCV6</accession>
<feature type="transmembrane region" description="Helical" evidence="1">
    <location>
        <begin position="106"/>
        <end position="125"/>
    </location>
</feature>
<dbReference type="STRING" id="869211.Spith_0975"/>
<keyword evidence="1" id="KW-1133">Transmembrane helix</keyword>
<dbReference type="AlphaFoldDB" id="G0GCV6"/>
<dbReference type="OrthoDB" id="371309at2"/>
<evidence type="ECO:0000313" key="3">
    <source>
        <dbReference type="Proteomes" id="UP000007254"/>
    </source>
</evidence>
<feature type="transmembrane region" description="Helical" evidence="1">
    <location>
        <begin position="78"/>
        <end position="100"/>
    </location>
</feature>
<gene>
    <name evidence="2" type="ordered locus">Spith_0975</name>
</gene>
<dbReference type="HOGENOM" id="CLU_092804_0_0_12"/>
<protein>
    <submittedName>
        <fullName evidence="2">Uncharacterized protein</fullName>
    </submittedName>
</protein>
<proteinExistence type="predicted"/>
<keyword evidence="1" id="KW-0472">Membrane</keyword>
<keyword evidence="3" id="KW-1185">Reference proteome</keyword>
<name>G0GCV6_WINT7</name>
<organism evidence="2 3">
    <name type="scientific">Winmispira thermophila (strain ATCC 700085 / DSM 6578 / Z-1203)</name>
    <name type="common">Spirochaeta thermophila</name>
    <dbReference type="NCBI Taxonomy" id="869211"/>
    <lineage>
        <taxon>Bacteria</taxon>
        <taxon>Pseudomonadati</taxon>
        <taxon>Spirochaetota</taxon>
        <taxon>Spirochaetia</taxon>
        <taxon>Winmispirales</taxon>
        <taxon>Winmispiraceae</taxon>
        <taxon>Winmispira</taxon>
    </lineage>
</organism>
<dbReference type="EMBL" id="CP002903">
    <property type="protein sequence ID" value="AEJ61248.1"/>
    <property type="molecule type" value="Genomic_DNA"/>
</dbReference>
<dbReference type="Proteomes" id="UP000007254">
    <property type="component" value="Chromosome"/>
</dbReference>
<evidence type="ECO:0000256" key="1">
    <source>
        <dbReference type="SAM" id="Phobius"/>
    </source>
</evidence>
<keyword evidence="1" id="KW-0812">Transmembrane</keyword>